<evidence type="ECO:0000256" key="1">
    <source>
        <dbReference type="ARBA" id="ARBA00004496"/>
    </source>
</evidence>
<evidence type="ECO:0000256" key="2">
    <source>
        <dbReference type="ARBA" id="ARBA00007404"/>
    </source>
</evidence>
<dbReference type="Pfam" id="PF00013">
    <property type="entry name" value="KH_1"/>
    <property type="match status" value="1"/>
</dbReference>
<dbReference type="EC" id="2.7.7.8" evidence="9"/>
<dbReference type="EMBL" id="CP012900">
    <property type="protein sequence ID" value="ALJ27922.1"/>
    <property type="molecule type" value="Genomic_DNA"/>
</dbReference>
<keyword evidence="7 9" id="KW-0460">Magnesium</keyword>
<dbReference type="CDD" id="cd11364">
    <property type="entry name" value="RNase_PH_PNPase_2"/>
    <property type="match status" value="1"/>
</dbReference>
<feature type="binding site" evidence="9">
    <location>
        <position position="487"/>
    </location>
    <ligand>
        <name>Mg(2+)</name>
        <dbReference type="ChEBI" id="CHEBI:18420"/>
    </ligand>
</feature>
<keyword evidence="5 9" id="KW-0548">Nucleotidyltransferase</keyword>
<dbReference type="InterPro" id="IPR020568">
    <property type="entry name" value="Ribosomal_Su5_D2-typ_SF"/>
</dbReference>
<dbReference type="AlphaFoldDB" id="A0A0S1AYX3"/>
<dbReference type="SUPFAM" id="SSF54211">
    <property type="entry name" value="Ribosomal protein S5 domain 2-like"/>
    <property type="match status" value="2"/>
</dbReference>
<dbReference type="Gene3D" id="3.30.1370.10">
    <property type="entry name" value="K Homology domain, type 1"/>
    <property type="match status" value="1"/>
</dbReference>
<dbReference type="Pfam" id="PF03725">
    <property type="entry name" value="RNase_PH_C"/>
    <property type="match status" value="2"/>
</dbReference>
<keyword evidence="3 9" id="KW-0963">Cytoplasm</keyword>
<dbReference type="SUPFAM" id="SSF55666">
    <property type="entry name" value="Ribonuclease PH domain 2-like"/>
    <property type="match status" value="2"/>
</dbReference>
<evidence type="ECO:0000256" key="6">
    <source>
        <dbReference type="ARBA" id="ARBA00022723"/>
    </source>
</evidence>
<dbReference type="PANTHER" id="PTHR11252">
    <property type="entry name" value="POLYRIBONUCLEOTIDE NUCLEOTIDYLTRANSFERASE"/>
    <property type="match status" value="1"/>
</dbReference>
<dbReference type="GO" id="GO:0000175">
    <property type="term" value="F:3'-5'-RNA exonuclease activity"/>
    <property type="evidence" value="ECO:0007669"/>
    <property type="project" value="TreeGrafter"/>
</dbReference>
<dbReference type="Pfam" id="PF00575">
    <property type="entry name" value="S1"/>
    <property type="match status" value="1"/>
</dbReference>
<dbReference type="NCBIfam" id="NF008805">
    <property type="entry name" value="PRK11824.1"/>
    <property type="match status" value="1"/>
</dbReference>
<evidence type="ECO:0000256" key="9">
    <source>
        <dbReference type="HAMAP-Rule" id="MF_01595"/>
    </source>
</evidence>
<evidence type="ECO:0000256" key="7">
    <source>
        <dbReference type="ARBA" id="ARBA00022842"/>
    </source>
</evidence>
<dbReference type="InterPro" id="IPR004087">
    <property type="entry name" value="KH_dom"/>
</dbReference>
<dbReference type="FunFam" id="3.30.1370.10:FF:000001">
    <property type="entry name" value="Polyribonucleotide nucleotidyltransferase"/>
    <property type="match status" value="1"/>
</dbReference>
<comment type="subcellular location">
    <subcellularLocation>
        <location evidence="1 9">Cytoplasm</location>
    </subcellularLocation>
</comment>
<dbReference type="PANTHER" id="PTHR11252:SF0">
    <property type="entry name" value="POLYRIBONUCLEOTIDE NUCLEOTIDYLTRANSFERASE 1, MITOCHONDRIAL"/>
    <property type="match status" value="1"/>
</dbReference>
<dbReference type="PATRIC" id="fig|128780.6.peg.1534"/>
<keyword evidence="4 9" id="KW-0808">Transferase</keyword>
<dbReference type="InterPro" id="IPR036612">
    <property type="entry name" value="KH_dom_type_1_sf"/>
</dbReference>
<dbReference type="InterPro" id="IPR003029">
    <property type="entry name" value="S1_domain"/>
</dbReference>
<feature type="binding site" evidence="9">
    <location>
        <position position="493"/>
    </location>
    <ligand>
        <name>Mg(2+)</name>
        <dbReference type="ChEBI" id="CHEBI:18420"/>
    </ligand>
</feature>
<comment type="subunit">
    <text evidence="9">Component of the RNA degradosome, which is a multiprotein complex involved in RNA processing and mRNA degradation.</text>
</comment>
<dbReference type="InterPro" id="IPR015848">
    <property type="entry name" value="PNPase_PH_RNA-bd_bac/org-type"/>
</dbReference>
<evidence type="ECO:0000313" key="12">
    <source>
        <dbReference type="Proteomes" id="UP000061010"/>
    </source>
</evidence>
<dbReference type="InterPro" id="IPR036456">
    <property type="entry name" value="PNPase_PH_RNA-bd_sf"/>
</dbReference>
<dbReference type="InterPro" id="IPR012162">
    <property type="entry name" value="PNPase"/>
</dbReference>
<dbReference type="InterPro" id="IPR004088">
    <property type="entry name" value="KH_dom_type_1"/>
</dbReference>
<dbReference type="RefSeq" id="WP_054664898.1">
    <property type="nucleotide sequence ID" value="NZ_CP178915.1"/>
</dbReference>
<dbReference type="InterPro" id="IPR036345">
    <property type="entry name" value="ExoRNase_PH_dom2_sf"/>
</dbReference>
<evidence type="ECO:0000256" key="8">
    <source>
        <dbReference type="ARBA" id="ARBA00022884"/>
    </source>
</evidence>
<organism evidence="11 12">
    <name type="scientific">Stenotrophomonas acidaminiphila</name>
    <dbReference type="NCBI Taxonomy" id="128780"/>
    <lineage>
        <taxon>Bacteria</taxon>
        <taxon>Pseudomonadati</taxon>
        <taxon>Pseudomonadota</taxon>
        <taxon>Gammaproteobacteria</taxon>
        <taxon>Lysobacterales</taxon>
        <taxon>Lysobacteraceae</taxon>
        <taxon>Stenotrophomonas</taxon>
    </lineage>
</organism>
<dbReference type="CDD" id="cd11363">
    <property type="entry name" value="RNase_PH_PNPase_1"/>
    <property type="match status" value="1"/>
</dbReference>
<dbReference type="InterPro" id="IPR012340">
    <property type="entry name" value="NA-bd_OB-fold"/>
</dbReference>
<accession>A0A0S1AYX3</accession>
<dbReference type="SUPFAM" id="SSF54791">
    <property type="entry name" value="Eukaryotic type KH-domain (KH-domain type I)"/>
    <property type="match status" value="1"/>
</dbReference>
<evidence type="ECO:0000259" key="10">
    <source>
        <dbReference type="PROSITE" id="PS50126"/>
    </source>
</evidence>
<comment type="catalytic activity">
    <reaction evidence="9">
        <text>RNA(n+1) + phosphate = RNA(n) + a ribonucleoside 5'-diphosphate</text>
        <dbReference type="Rhea" id="RHEA:22096"/>
        <dbReference type="Rhea" id="RHEA-COMP:14527"/>
        <dbReference type="Rhea" id="RHEA-COMP:17342"/>
        <dbReference type="ChEBI" id="CHEBI:43474"/>
        <dbReference type="ChEBI" id="CHEBI:57930"/>
        <dbReference type="ChEBI" id="CHEBI:140395"/>
        <dbReference type="EC" id="2.7.7.8"/>
    </reaction>
</comment>
<keyword evidence="12" id="KW-1185">Reference proteome</keyword>
<reference evidence="11 12" key="1">
    <citation type="journal article" date="2015" name="Genome Announc.">
        <title>Complete Genome Sequencing of Stenotrophomonas acidaminiphila ZAC14D2_NAIMI4_2, a Multidrug-Resistant Strain Isolated from Sediments of a Polluted River in Mexico, Uncovers New Antibiotic Resistance Genes and a Novel Class-II Lasso Peptide Biosynthesis Gene Cluster.</title>
        <authorList>
            <person name="Vinuesa P."/>
            <person name="Ochoa-Sanchez L.E."/>
        </authorList>
    </citation>
    <scope>NUCLEOTIDE SEQUENCE [LARGE SCALE GENOMIC DNA]</scope>
    <source>
        <strain evidence="11 12">ZAC14D2_NAIMI4_2</strain>
    </source>
</reference>
<dbReference type="GO" id="GO:0005829">
    <property type="term" value="C:cytosol"/>
    <property type="evidence" value="ECO:0007669"/>
    <property type="project" value="UniProtKB-ARBA"/>
</dbReference>
<proteinExistence type="inferred from homology"/>
<dbReference type="Proteomes" id="UP000061010">
    <property type="component" value="Chromosome"/>
</dbReference>
<dbReference type="GO" id="GO:0006402">
    <property type="term" value="P:mRNA catabolic process"/>
    <property type="evidence" value="ECO:0007669"/>
    <property type="project" value="UniProtKB-UniRule"/>
</dbReference>
<dbReference type="FunFam" id="3.30.230.70:FF:000001">
    <property type="entry name" value="Polyribonucleotide nucleotidyltransferase"/>
    <property type="match status" value="1"/>
</dbReference>
<dbReference type="KEGG" id="sacz:AOT14_15260"/>
<dbReference type="GO" id="GO:0006396">
    <property type="term" value="P:RNA processing"/>
    <property type="evidence" value="ECO:0007669"/>
    <property type="project" value="InterPro"/>
</dbReference>
<dbReference type="GO" id="GO:0000287">
    <property type="term" value="F:magnesium ion binding"/>
    <property type="evidence" value="ECO:0007669"/>
    <property type="project" value="UniProtKB-UniRule"/>
</dbReference>
<dbReference type="GO" id="GO:0004654">
    <property type="term" value="F:polyribonucleotide nucleotidyltransferase activity"/>
    <property type="evidence" value="ECO:0007669"/>
    <property type="project" value="UniProtKB-UniRule"/>
</dbReference>
<dbReference type="SMART" id="SM00316">
    <property type="entry name" value="S1"/>
    <property type="match status" value="1"/>
</dbReference>
<dbReference type="HAMAP" id="MF_01595">
    <property type="entry name" value="PNPase"/>
    <property type="match status" value="1"/>
</dbReference>
<dbReference type="CDD" id="cd02393">
    <property type="entry name" value="KH-I_PNPase"/>
    <property type="match status" value="1"/>
</dbReference>
<dbReference type="SUPFAM" id="SSF46915">
    <property type="entry name" value="Polynucleotide phosphorylase/guanosine pentaphosphate synthase (PNPase/GPSI), domain 3"/>
    <property type="match status" value="1"/>
</dbReference>
<dbReference type="SUPFAM" id="SSF50249">
    <property type="entry name" value="Nucleic acid-binding proteins"/>
    <property type="match status" value="1"/>
</dbReference>
<dbReference type="OrthoDB" id="9804305at2"/>
<dbReference type="SMART" id="SM00322">
    <property type="entry name" value="KH"/>
    <property type="match status" value="1"/>
</dbReference>
<evidence type="ECO:0000256" key="5">
    <source>
        <dbReference type="ARBA" id="ARBA00022695"/>
    </source>
</evidence>
<dbReference type="FunFam" id="2.40.50.140:FF:000023">
    <property type="entry name" value="Polyribonucleotide nucleotidyltransferase"/>
    <property type="match status" value="1"/>
</dbReference>
<dbReference type="PROSITE" id="PS50126">
    <property type="entry name" value="S1"/>
    <property type="match status" value="1"/>
</dbReference>
<feature type="domain" description="S1 motif" evidence="10">
    <location>
        <begin position="623"/>
        <end position="691"/>
    </location>
</feature>
<dbReference type="NCBIfam" id="TIGR03591">
    <property type="entry name" value="polynuc_phos"/>
    <property type="match status" value="1"/>
</dbReference>
<dbReference type="FunFam" id="3.30.230.70:FF:000002">
    <property type="entry name" value="Polyribonucleotide nucleotidyltransferase"/>
    <property type="match status" value="1"/>
</dbReference>
<dbReference type="PIRSF" id="PIRSF005499">
    <property type="entry name" value="PNPase"/>
    <property type="match status" value="1"/>
</dbReference>
<evidence type="ECO:0000256" key="3">
    <source>
        <dbReference type="ARBA" id="ARBA00022490"/>
    </source>
</evidence>
<dbReference type="Pfam" id="PF01138">
    <property type="entry name" value="RNase_PH"/>
    <property type="match status" value="2"/>
</dbReference>
<dbReference type="CDD" id="cd04472">
    <property type="entry name" value="S1_PNPase"/>
    <property type="match status" value="1"/>
</dbReference>
<evidence type="ECO:0000256" key="4">
    <source>
        <dbReference type="ARBA" id="ARBA00022679"/>
    </source>
</evidence>
<protein>
    <recommendedName>
        <fullName evidence="9">Polyribonucleotide nucleotidyltransferase</fullName>
        <ecNumber evidence="9">2.7.7.8</ecNumber>
    </recommendedName>
    <alternativeName>
        <fullName evidence="9">Polynucleotide phosphorylase</fullName>
        <shortName evidence="9">PNPase</shortName>
    </alternativeName>
</protein>
<dbReference type="Pfam" id="PF03726">
    <property type="entry name" value="PNPase"/>
    <property type="match status" value="1"/>
</dbReference>
<comment type="function">
    <text evidence="9">Involved in mRNA degradation. Catalyzes the phosphorolysis of single-stranded polyribonucleotides processively in the 3'- to 5'-direction.</text>
</comment>
<dbReference type="PROSITE" id="PS50084">
    <property type="entry name" value="KH_TYPE_1"/>
    <property type="match status" value="1"/>
</dbReference>
<keyword evidence="6 9" id="KW-0479">Metal-binding</keyword>
<sequence length="702" mass="75696">MAKITKTFQYGKHTVTLETGEIARQASGAVIVKMDDTVLLVTAVAAKSAREGQDFFPLTVDYQEKFYAGGRIPGGFFKREGRATEKETLISRLIDRPIRPLFPEDYKNEVQIIATVMSLNPEVDGDIPALIGASAALALAGTPFKGPIGAAKVGYKNGEYILNPTVSELKESQLELVVAGTANAVLMVESEAALLSEDVMLGAVTFGHREMQKVINAINELTVEAGTKPSDWVAPAKNEALISALKEAVGSKLAEAFQVRDKLQRRDAIAAIKKDVTEQLAGRVAAEGWNPAELAKEFGELEYRTMRDSVLDTKVRIDGRALDTVRPISVKAGVLPRTHGSSLFTRGETQAIVVTTLGTARDGQIIDAVSGEYKENFLFHYNFPPYSVGECGRFGAPKRREIGHGRLAKRGVLAVMPTIEEFPYTIRVVSEITESNGSSSMASVCGSSLALMDAGVPVKAPVAGIAMGLVKEDDRFVVLSDILGDEDHLGDMDFKVAGTSEGVSALQMDIKIEGITEEIMKQALEQAKAGRLHILGEMAKALTAPREELSDYAPRLLTIKIHPDKIREVIGKGGSVIQAITKETGTQIDIQDDGTITIASVNNAAAQEAKRRIEQITSDVEPGRIYEGKVAKIMDFGAFVTILPGKDGLVHVSQISSERVEKVGDKLKEGDVVKVKVLEVDKQGRIRLSMKAVEEGEGTPAE</sequence>
<dbReference type="Gene3D" id="3.30.230.70">
    <property type="entry name" value="GHMP Kinase, N-terminal domain"/>
    <property type="match status" value="2"/>
</dbReference>
<keyword evidence="8 9" id="KW-0694">RNA-binding</keyword>
<dbReference type="InterPro" id="IPR027408">
    <property type="entry name" value="PNPase/RNase_PH_dom_sf"/>
</dbReference>
<dbReference type="Gene3D" id="2.40.50.140">
    <property type="entry name" value="Nucleic acid-binding proteins"/>
    <property type="match status" value="1"/>
</dbReference>
<dbReference type="InterPro" id="IPR015847">
    <property type="entry name" value="ExoRNase_PH_dom2"/>
</dbReference>
<comment type="similarity">
    <text evidence="2 9">Belongs to the polyribonucleotide nucleotidyltransferase family.</text>
</comment>
<dbReference type="InterPro" id="IPR001247">
    <property type="entry name" value="ExoRNase_PH_dom1"/>
</dbReference>
<comment type="cofactor">
    <cofactor evidence="9">
        <name>Mg(2+)</name>
        <dbReference type="ChEBI" id="CHEBI:18420"/>
    </cofactor>
</comment>
<evidence type="ECO:0000313" key="11">
    <source>
        <dbReference type="EMBL" id="ALJ27922.1"/>
    </source>
</evidence>
<name>A0A0S1AYX3_9GAMM</name>
<dbReference type="GO" id="GO:0003723">
    <property type="term" value="F:RNA binding"/>
    <property type="evidence" value="ECO:0007669"/>
    <property type="project" value="UniProtKB-UniRule"/>
</dbReference>
<gene>
    <name evidence="9 11" type="primary">pnp</name>
    <name evidence="11" type="ORF">AOT14_15260</name>
</gene>